<dbReference type="RefSeq" id="WP_168659346.1">
    <property type="nucleotide sequence ID" value="NZ_CP051180.1"/>
</dbReference>
<keyword evidence="3" id="KW-1133">Transmembrane helix</keyword>
<evidence type="ECO:0000256" key="5">
    <source>
        <dbReference type="SAM" id="MobiDB-lite"/>
    </source>
</evidence>
<organism evidence="7 8">
    <name type="scientific">Ferrimonas lipolytica</name>
    <dbReference type="NCBI Taxonomy" id="2724191"/>
    <lineage>
        <taxon>Bacteria</taxon>
        <taxon>Pseudomonadati</taxon>
        <taxon>Pseudomonadota</taxon>
        <taxon>Gammaproteobacteria</taxon>
        <taxon>Alteromonadales</taxon>
        <taxon>Ferrimonadaceae</taxon>
        <taxon>Ferrimonas</taxon>
    </lineage>
</organism>
<dbReference type="GO" id="GO:0097347">
    <property type="term" value="C:TAM protein secretion complex"/>
    <property type="evidence" value="ECO:0007669"/>
    <property type="project" value="TreeGrafter"/>
</dbReference>
<evidence type="ECO:0000313" key="7">
    <source>
        <dbReference type="EMBL" id="QIZ76086.1"/>
    </source>
</evidence>
<dbReference type="PANTHER" id="PTHR36985">
    <property type="entry name" value="TRANSLOCATION AND ASSEMBLY MODULE SUBUNIT TAMB"/>
    <property type="match status" value="1"/>
</dbReference>
<dbReference type="KEGG" id="fes:HER31_03795"/>
<protein>
    <recommendedName>
        <fullName evidence="6">Translocation and assembly module TamB C-terminal domain-containing protein</fullName>
    </recommendedName>
</protein>
<dbReference type="PANTHER" id="PTHR36985:SF1">
    <property type="entry name" value="TRANSLOCATION AND ASSEMBLY MODULE SUBUNIT TAMB"/>
    <property type="match status" value="1"/>
</dbReference>
<evidence type="ECO:0000256" key="2">
    <source>
        <dbReference type="ARBA" id="ARBA00022692"/>
    </source>
</evidence>
<keyword evidence="2" id="KW-0812">Transmembrane</keyword>
<dbReference type="InterPro" id="IPR007452">
    <property type="entry name" value="TamB_C"/>
</dbReference>
<feature type="domain" description="Translocation and assembly module TamB C-terminal" evidence="6">
    <location>
        <begin position="929"/>
        <end position="1247"/>
    </location>
</feature>
<evidence type="ECO:0000256" key="3">
    <source>
        <dbReference type="ARBA" id="ARBA00022989"/>
    </source>
</evidence>
<dbReference type="EMBL" id="CP051180">
    <property type="protein sequence ID" value="QIZ76086.1"/>
    <property type="molecule type" value="Genomic_DNA"/>
</dbReference>
<proteinExistence type="predicted"/>
<evidence type="ECO:0000256" key="1">
    <source>
        <dbReference type="ARBA" id="ARBA00004167"/>
    </source>
</evidence>
<dbReference type="GO" id="GO:0005886">
    <property type="term" value="C:plasma membrane"/>
    <property type="evidence" value="ECO:0007669"/>
    <property type="project" value="InterPro"/>
</dbReference>
<gene>
    <name evidence="7" type="ORF">HER31_03795</name>
</gene>
<reference evidence="7 8" key="1">
    <citation type="submission" date="2020-04" db="EMBL/GenBank/DDBJ databases">
        <title>Ferrimonas sp. S7 isolated from sea water.</title>
        <authorList>
            <person name="Bae S.S."/>
            <person name="Baek K."/>
        </authorList>
    </citation>
    <scope>NUCLEOTIDE SEQUENCE [LARGE SCALE GENOMIC DNA]</scope>
    <source>
        <strain evidence="7 8">S7</strain>
    </source>
</reference>
<accession>A0A6H1UD04</accession>
<evidence type="ECO:0000256" key="4">
    <source>
        <dbReference type="ARBA" id="ARBA00023136"/>
    </source>
</evidence>
<feature type="region of interest" description="Disordered" evidence="5">
    <location>
        <begin position="108"/>
        <end position="128"/>
    </location>
</feature>
<name>A0A6H1UD04_9GAMM</name>
<keyword evidence="4" id="KW-0472">Membrane</keyword>
<keyword evidence="8" id="KW-1185">Reference proteome</keyword>
<dbReference type="GO" id="GO:0009306">
    <property type="term" value="P:protein secretion"/>
    <property type="evidence" value="ECO:0007669"/>
    <property type="project" value="InterPro"/>
</dbReference>
<evidence type="ECO:0000313" key="8">
    <source>
        <dbReference type="Proteomes" id="UP000501602"/>
    </source>
</evidence>
<dbReference type="Pfam" id="PF04357">
    <property type="entry name" value="TamB"/>
    <property type="match status" value="1"/>
</dbReference>
<sequence length="1265" mass="137670">MIRAWLFRFSLIPVTLLIVIALLVGTPMGSRILLFGIDKLVPMVSLNYQSGTLSRGFAISNFDLELPMVTVRLKEAALDWRLGCLFQGELCANGLTANGVEVIVPLHSDDTAPNGEPKPTGDKQQEPIESTTADNDYQGISLPFDINVKQANITNIKVLIGDMTIAASRLDTELFLGSKRLWLDNTEADNFSYVLPPKRDTSTAVNQTTVATNVNRDNGGPLADLPPVDLPFAIDVDDITIRQGYVQTGELEQQFSHLALKGFWHHSTLSLQQFDLNHDWATVAGEATMVFQQGYPINATLEGVLAKLPWALEFEGIAFEGHVDNSLQQLEIAASTRGEWQGVISGALDLTQAALPFSANVVANKVHWPLTGDPLYRGEELVLSASGDLHQQTIKGSGNITVVGYPQTSALISASHQDKVITLHQASIAGGLGQASGRGQLDLNNGIHWQLGINTDNLDLTSLHANTPLQLSGHANSNGYYRQLDDWQVELQQAELHGAWQQYPLRLTGNTKLNSQWQASAEQLVVELNDTQLQLDGGLVGDNWQLEGQLRAEQLQQWLPQLEGDIVANFTLSGQADNPQFEIFTETNRISFEQHSLNKASIAATYHPLNQHSADVLLSANTLIVAGQPLGRTNAHFIGSTERQELTVDTKGDSKISIGVGGNYYPEQQKWLGGLIHANVAQGEWGLSLNHLVGLTVDIDKQEAIVDQHCWLTRGTELCSRGPSLIGQRGAMAWDINADMAQLLKPLLPQRLSLQSQMSGELTLGWVPNQDPRLNVSLNDDNGRLELQRDMGLQAQAIAWQQSYTTVELQPDGFAFNSKLVVNEKQSMEAGILLGRKAPYALKGLFDSDNIDLAPFLALIPALADGASARLDGQVEIAGTVKQPLIHGELSLKDGSARAHINPTELDQLQLRLNFNGNTADFDGTTLVGEGLADVTGRLYWIQGFAAEAKISGNELDLLYPPMVQVKSSPQLNLIWAPTLFSLTGDIGITEGRFQIKSLPKGTVTVSDDVVYIDSIADQQQSESRRTTLDLSINIAEGLTTDALGLTGALGGELKVRQLPTQPIQVFGALDLKDGRFNAYGQRLSINRGKVTFNGPPTLPNLDVEAVREIDSEDLTVGVRVTGVPKAPKLTLFASRSMEQQEILSYLVRGQGLSSDGDSSLWATAAVSLGVGTTGGLVSTIGEELGLRDVKLDAEGSGDDTQVTVSGYIGNKLYIKYGVDVFGEGLSELTVRYYLLQRLWLEAVSEISKEEPEDSLDIYYLFEIE</sequence>
<dbReference type="Proteomes" id="UP000501602">
    <property type="component" value="Chromosome"/>
</dbReference>
<comment type="subcellular location">
    <subcellularLocation>
        <location evidence="1">Membrane</location>
        <topology evidence="1">Single-pass membrane protein</topology>
    </subcellularLocation>
</comment>
<evidence type="ECO:0000259" key="6">
    <source>
        <dbReference type="Pfam" id="PF04357"/>
    </source>
</evidence>
<dbReference type="AlphaFoldDB" id="A0A6H1UD04"/>